<dbReference type="InterPro" id="IPR036259">
    <property type="entry name" value="MFS_trans_sf"/>
</dbReference>
<evidence type="ECO:0000256" key="1">
    <source>
        <dbReference type="ARBA" id="ARBA00004651"/>
    </source>
</evidence>
<feature type="transmembrane region" description="Helical" evidence="6">
    <location>
        <begin position="269"/>
        <end position="295"/>
    </location>
</feature>
<dbReference type="STRING" id="1344003.SAMN05445060_0044"/>
<dbReference type="Gene3D" id="1.20.1720.10">
    <property type="entry name" value="Multidrug resistance protein D"/>
    <property type="match status" value="1"/>
</dbReference>
<feature type="transmembrane region" description="Helical" evidence="6">
    <location>
        <begin position="12"/>
        <end position="33"/>
    </location>
</feature>
<feature type="region of interest" description="Disordered" evidence="5">
    <location>
        <begin position="467"/>
        <end position="488"/>
    </location>
</feature>
<feature type="transmembrane region" description="Helical" evidence="6">
    <location>
        <begin position="202"/>
        <end position="221"/>
    </location>
</feature>
<dbReference type="Proteomes" id="UP000186218">
    <property type="component" value="Unassembled WGS sequence"/>
</dbReference>
<dbReference type="SUPFAM" id="SSF103473">
    <property type="entry name" value="MFS general substrate transporter"/>
    <property type="match status" value="1"/>
</dbReference>
<dbReference type="EMBL" id="FTNT01000001">
    <property type="protein sequence ID" value="SIR61417.1"/>
    <property type="molecule type" value="Genomic_DNA"/>
</dbReference>
<feature type="compositionally biased region" description="Polar residues" evidence="5">
    <location>
        <begin position="469"/>
        <end position="488"/>
    </location>
</feature>
<dbReference type="PANTHER" id="PTHR42718">
    <property type="entry name" value="MAJOR FACILITATOR SUPERFAMILY MULTIDRUG TRANSPORTER MFSC"/>
    <property type="match status" value="1"/>
</dbReference>
<feature type="transmembrane region" description="Helical" evidence="6">
    <location>
        <begin position="301"/>
        <end position="324"/>
    </location>
</feature>
<dbReference type="RefSeq" id="WP_200799331.1">
    <property type="nucleotide sequence ID" value="NZ_FTNT01000001.1"/>
</dbReference>
<feature type="transmembrane region" description="Helical" evidence="6">
    <location>
        <begin position="364"/>
        <end position="390"/>
    </location>
</feature>
<reference evidence="8 9" key="1">
    <citation type="submission" date="2017-01" db="EMBL/GenBank/DDBJ databases">
        <authorList>
            <person name="Mah S.A."/>
            <person name="Swanson W.J."/>
            <person name="Moy G.W."/>
            <person name="Vacquier V.D."/>
        </authorList>
    </citation>
    <scope>NUCLEOTIDE SEQUENCE [LARGE SCALE GENOMIC DNA]</scope>
    <source>
        <strain evidence="8 9">CPCC 203464</strain>
    </source>
</reference>
<evidence type="ECO:0000256" key="4">
    <source>
        <dbReference type="ARBA" id="ARBA00023136"/>
    </source>
</evidence>
<feature type="transmembrane region" description="Helical" evidence="6">
    <location>
        <begin position="165"/>
        <end position="190"/>
    </location>
</feature>
<sequence length="488" mass="50813">MPDHTRRSRLLLPVVLSAIFMYGFDLNVVNVAIPSVQDDLHAGDAALELVVGGYAFAYAAGLITGGRLGDLLSYRRMFLLGMTGFIVASVLCGLARNPTELVVARLLQGAAAAVMVPQVLSLIMSSFEPDERTKALAWFGVTAGVSGVFGQVLGGLLISADIFGWGWRVIFFLNLPVGLVVVVLAARVLSDATRGRETGLDPIGLVGMTAALSLALAPLAFGREQGWPAWTWICLVVAVPVLAVVVGYERRLAARGRDPLIDLTLFRPVTNVALLVNVAFMATFTSGIFALTLLFQQGLGLSAMQAGLSFGPMAVCGVLAPMVGKRLIAAHGHARTVQIGCLVDAIALLLLAVALDVFGGQTSLPWLITGLAVLGAGNTLILPAVIGATVATVQPHQAGAASGTLNTVQQFAGAAGLATIGTAFFTLLGPHPDRDDYADATQAVVWVDLALVAVMAALTVVLARPPRTRGTTSEQPFSDEASTSESVP</sequence>
<dbReference type="InterPro" id="IPR020846">
    <property type="entry name" value="MFS_dom"/>
</dbReference>
<feature type="domain" description="Major facilitator superfamily (MFS) profile" evidence="7">
    <location>
        <begin position="11"/>
        <end position="468"/>
    </location>
</feature>
<dbReference type="Pfam" id="PF07690">
    <property type="entry name" value="MFS_1"/>
    <property type="match status" value="1"/>
</dbReference>
<keyword evidence="2 6" id="KW-0812">Transmembrane</keyword>
<keyword evidence="3 6" id="KW-1133">Transmembrane helix</keyword>
<gene>
    <name evidence="8" type="ORF">SAMN05445060_0044</name>
</gene>
<feature type="transmembrane region" description="Helical" evidence="6">
    <location>
        <begin position="45"/>
        <end position="65"/>
    </location>
</feature>
<keyword evidence="4 6" id="KW-0472">Membrane</keyword>
<feature type="transmembrane region" description="Helical" evidence="6">
    <location>
        <begin position="102"/>
        <end position="123"/>
    </location>
</feature>
<dbReference type="PROSITE" id="PS50850">
    <property type="entry name" value="MFS"/>
    <property type="match status" value="1"/>
</dbReference>
<dbReference type="Gene3D" id="1.20.1250.20">
    <property type="entry name" value="MFS general substrate transporter like domains"/>
    <property type="match status" value="1"/>
</dbReference>
<dbReference type="GO" id="GO:0005886">
    <property type="term" value="C:plasma membrane"/>
    <property type="evidence" value="ECO:0007669"/>
    <property type="project" value="UniProtKB-SubCell"/>
</dbReference>
<evidence type="ECO:0000256" key="3">
    <source>
        <dbReference type="ARBA" id="ARBA00022989"/>
    </source>
</evidence>
<feature type="transmembrane region" description="Helical" evidence="6">
    <location>
        <begin position="336"/>
        <end position="358"/>
    </location>
</feature>
<evidence type="ECO:0000259" key="7">
    <source>
        <dbReference type="PROSITE" id="PS50850"/>
    </source>
</evidence>
<feature type="transmembrane region" description="Helical" evidence="6">
    <location>
        <begin position="135"/>
        <end position="159"/>
    </location>
</feature>
<accession>A0A1N7CD83</accession>
<proteinExistence type="predicted"/>
<feature type="transmembrane region" description="Helical" evidence="6">
    <location>
        <begin position="443"/>
        <end position="463"/>
    </location>
</feature>
<feature type="transmembrane region" description="Helical" evidence="6">
    <location>
        <begin position="77"/>
        <end position="96"/>
    </location>
</feature>
<evidence type="ECO:0000313" key="8">
    <source>
        <dbReference type="EMBL" id="SIR61417.1"/>
    </source>
</evidence>
<organism evidence="8 9">
    <name type="scientific">Williamsia sterculiae</name>
    <dbReference type="NCBI Taxonomy" id="1344003"/>
    <lineage>
        <taxon>Bacteria</taxon>
        <taxon>Bacillati</taxon>
        <taxon>Actinomycetota</taxon>
        <taxon>Actinomycetes</taxon>
        <taxon>Mycobacteriales</taxon>
        <taxon>Nocardiaceae</taxon>
        <taxon>Williamsia</taxon>
    </lineage>
</organism>
<feature type="transmembrane region" description="Helical" evidence="6">
    <location>
        <begin position="227"/>
        <end position="248"/>
    </location>
</feature>
<name>A0A1N7CD83_9NOCA</name>
<dbReference type="CDD" id="cd17321">
    <property type="entry name" value="MFS_MMR_MDR_like"/>
    <property type="match status" value="1"/>
</dbReference>
<keyword evidence="9" id="KW-1185">Reference proteome</keyword>
<protein>
    <submittedName>
        <fullName evidence="8">Drug resistance transporter, EmrB/QacA subfamily</fullName>
    </submittedName>
</protein>
<evidence type="ECO:0000313" key="9">
    <source>
        <dbReference type="Proteomes" id="UP000186218"/>
    </source>
</evidence>
<evidence type="ECO:0000256" key="5">
    <source>
        <dbReference type="SAM" id="MobiDB-lite"/>
    </source>
</evidence>
<dbReference type="PANTHER" id="PTHR42718:SF39">
    <property type="entry name" value="ACTINORHODIN TRANSPORTER-RELATED"/>
    <property type="match status" value="1"/>
</dbReference>
<feature type="transmembrane region" description="Helical" evidence="6">
    <location>
        <begin position="411"/>
        <end position="431"/>
    </location>
</feature>
<dbReference type="AlphaFoldDB" id="A0A1N7CD83"/>
<evidence type="ECO:0000256" key="2">
    <source>
        <dbReference type="ARBA" id="ARBA00022692"/>
    </source>
</evidence>
<comment type="subcellular location">
    <subcellularLocation>
        <location evidence="1">Cell membrane</location>
        <topology evidence="1">Multi-pass membrane protein</topology>
    </subcellularLocation>
</comment>
<dbReference type="InterPro" id="IPR011701">
    <property type="entry name" value="MFS"/>
</dbReference>
<dbReference type="GO" id="GO:0022857">
    <property type="term" value="F:transmembrane transporter activity"/>
    <property type="evidence" value="ECO:0007669"/>
    <property type="project" value="InterPro"/>
</dbReference>
<evidence type="ECO:0000256" key="6">
    <source>
        <dbReference type="SAM" id="Phobius"/>
    </source>
</evidence>